<dbReference type="GO" id="GO:0005886">
    <property type="term" value="C:plasma membrane"/>
    <property type="evidence" value="ECO:0007669"/>
    <property type="project" value="TreeGrafter"/>
</dbReference>
<organism evidence="2 3">
    <name type="scientific">Candidatus Treponema excrementipullorum</name>
    <dbReference type="NCBI Taxonomy" id="2838768"/>
    <lineage>
        <taxon>Bacteria</taxon>
        <taxon>Pseudomonadati</taxon>
        <taxon>Spirochaetota</taxon>
        <taxon>Spirochaetia</taxon>
        <taxon>Spirochaetales</taxon>
        <taxon>Treponemataceae</taxon>
        <taxon>Treponema</taxon>
    </lineage>
</organism>
<dbReference type="PANTHER" id="PTHR24220:SF690">
    <property type="entry name" value="ABC TRANSPORTER, ATP-BINDING PROTEIN"/>
    <property type="match status" value="1"/>
</dbReference>
<gene>
    <name evidence="2" type="ORF">IAA16_06185</name>
</gene>
<comment type="caution">
    <text evidence="2">The sequence shown here is derived from an EMBL/GenBank/DDBJ whole genome shotgun (WGS) entry which is preliminary data.</text>
</comment>
<name>A0A9E2L3M6_9SPIR</name>
<sequence length="154" mass="18095">MFFRENPITDYEILPYRRQVLLIPQTVYLIKDSILDNFAFYYENRQEPMPSEERMKFFLSLCSLDMELHASCDTLSGGERQRVFLAVFLSFAQDTVLLDEPTAALDDKTAEIVMKNLKKYFREQNLTAVCVCHNRYIVKKYADTVIDMEKLTHA</sequence>
<dbReference type="Proteomes" id="UP000823914">
    <property type="component" value="Unassembled WGS sequence"/>
</dbReference>
<evidence type="ECO:0000313" key="3">
    <source>
        <dbReference type="Proteomes" id="UP000823914"/>
    </source>
</evidence>
<dbReference type="Pfam" id="PF00005">
    <property type="entry name" value="ABC_tran"/>
    <property type="match status" value="1"/>
</dbReference>
<dbReference type="InterPro" id="IPR027417">
    <property type="entry name" value="P-loop_NTPase"/>
</dbReference>
<dbReference type="EMBL" id="JAHLFV010000148">
    <property type="protein sequence ID" value="MBU3850137.1"/>
    <property type="molecule type" value="Genomic_DNA"/>
</dbReference>
<dbReference type="PANTHER" id="PTHR24220">
    <property type="entry name" value="IMPORT ATP-BINDING PROTEIN"/>
    <property type="match status" value="1"/>
</dbReference>
<reference evidence="2" key="2">
    <citation type="submission" date="2021-04" db="EMBL/GenBank/DDBJ databases">
        <authorList>
            <person name="Gilroy R."/>
        </authorList>
    </citation>
    <scope>NUCLEOTIDE SEQUENCE</scope>
    <source>
        <strain evidence="2">Gambia15-2214</strain>
    </source>
</reference>
<dbReference type="SUPFAM" id="SSF52540">
    <property type="entry name" value="P-loop containing nucleoside triphosphate hydrolases"/>
    <property type="match status" value="1"/>
</dbReference>
<protein>
    <submittedName>
        <fullName evidence="2">Energy-coupling factor ABC transporter ATP-binding protein</fullName>
    </submittedName>
</protein>
<dbReference type="GO" id="GO:0005524">
    <property type="term" value="F:ATP binding"/>
    <property type="evidence" value="ECO:0007669"/>
    <property type="project" value="UniProtKB-KW"/>
</dbReference>
<proteinExistence type="predicted"/>
<dbReference type="GO" id="GO:0016887">
    <property type="term" value="F:ATP hydrolysis activity"/>
    <property type="evidence" value="ECO:0007669"/>
    <property type="project" value="InterPro"/>
</dbReference>
<evidence type="ECO:0000259" key="1">
    <source>
        <dbReference type="Pfam" id="PF00005"/>
    </source>
</evidence>
<keyword evidence="2" id="KW-0547">Nucleotide-binding</keyword>
<accession>A0A9E2L3M6</accession>
<dbReference type="InterPro" id="IPR015854">
    <property type="entry name" value="ABC_transpr_LolD-like"/>
</dbReference>
<dbReference type="InterPro" id="IPR003439">
    <property type="entry name" value="ABC_transporter-like_ATP-bd"/>
</dbReference>
<keyword evidence="2" id="KW-0067">ATP-binding</keyword>
<feature type="domain" description="ABC transporter" evidence="1">
    <location>
        <begin position="4"/>
        <end position="103"/>
    </location>
</feature>
<dbReference type="AlphaFoldDB" id="A0A9E2L3M6"/>
<evidence type="ECO:0000313" key="2">
    <source>
        <dbReference type="EMBL" id="MBU3850137.1"/>
    </source>
</evidence>
<dbReference type="Gene3D" id="3.40.50.300">
    <property type="entry name" value="P-loop containing nucleotide triphosphate hydrolases"/>
    <property type="match status" value="1"/>
</dbReference>
<dbReference type="GO" id="GO:0022857">
    <property type="term" value="F:transmembrane transporter activity"/>
    <property type="evidence" value="ECO:0007669"/>
    <property type="project" value="TreeGrafter"/>
</dbReference>
<reference evidence="2" key="1">
    <citation type="journal article" date="2021" name="PeerJ">
        <title>Extensive microbial diversity within the chicken gut microbiome revealed by metagenomics and culture.</title>
        <authorList>
            <person name="Gilroy R."/>
            <person name="Ravi A."/>
            <person name="Getino M."/>
            <person name="Pursley I."/>
            <person name="Horton D.L."/>
            <person name="Alikhan N.F."/>
            <person name="Baker D."/>
            <person name="Gharbi K."/>
            <person name="Hall N."/>
            <person name="Watson M."/>
            <person name="Adriaenssens E.M."/>
            <person name="Foster-Nyarko E."/>
            <person name="Jarju S."/>
            <person name="Secka A."/>
            <person name="Antonio M."/>
            <person name="Oren A."/>
            <person name="Chaudhuri R.R."/>
            <person name="La Ragione R."/>
            <person name="Hildebrand F."/>
            <person name="Pallen M.J."/>
        </authorList>
    </citation>
    <scope>NUCLEOTIDE SEQUENCE</scope>
    <source>
        <strain evidence="2">Gambia15-2214</strain>
    </source>
</reference>